<evidence type="ECO:0000313" key="3">
    <source>
        <dbReference type="Proteomes" id="UP000594263"/>
    </source>
</evidence>
<dbReference type="InterPro" id="IPR012438">
    <property type="entry name" value="DUF1639"/>
</dbReference>
<reference evidence="2" key="1">
    <citation type="submission" date="2021-01" db="UniProtKB">
        <authorList>
            <consortium name="EnsemblPlants"/>
        </authorList>
    </citation>
    <scope>IDENTIFICATION</scope>
</reference>
<organism evidence="2 3">
    <name type="scientific">Kalanchoe fedtschenkoi</name>
    <name type="common">Lavender scallops</name>
    <name type="synonym">South American air plant</name>
    <dbReference type="NCBI Taxonomy" id="63787"/>
    <lineage>
        <taxon>Eukaryota</taxon>
        <taxon>Viridiplantae</taxon>
        <taxon>Streptophyta</taxon>
        <taxon>Embryophyta</taxon>
        <taxon>Tracheophyta</taxon>
        <taxon>Spermatophyta</taxon>
        <taxon>Magnoliopsida</taxon>
        <taxon>eudicotyledons</taxon>
        <taxon>Gunneridae</taxon>
        <taxon>Pentapetalae</taxon>
        <taxon>Saxifragales</taxon>
        <taxon>Crassulaceae</taxon>
        <taxon>Kalanchoe</taxon>
    </lineage>
</organism>
<feature type="region of interest" description="Disordered" evidence="1">
    <location>
        <begin position="1"/>
        <end position="135"/>
    </location>
</feature>
<proteinExistence type="predicted"/>
<dbReference type="EnsemblPlants" id="Kaladp1295s0018.1.v1.1">
    <property type="protein sequence ID" value="Kaladp1295s0018.1.v1.1"/>
    <property type="gene ID" value="Kaladp1295s0018.v1.1"/>
</dbReference>
<feature type="compositionally biased region" description="Basic and acidic residues" evidence="1">
    <location>
        <begin position="47"/>
        <end position="57"/>
    </location>
</feature>
<dbReference type="Gramene" id="Kaladp1295s0018.1.v1.1">
    <property type="protein sequence ID" value="Kaladp1295s0018.1.v1.1"/>
    <property type="gene ID" value="Kaladp1295s0018.v1.1"/>
</dbReference>
<feature type="compositionally biased region" description="Acidic residues" evidence="1">
    <location>
        <begin position="112"/>
        <end position="128"/>
    </location>
</feature>
<dbReference type="AlphaFoldDB" id="A0A7N0VLZ9"/>
<dbReference type="Proteomes" id="UP000594263">
    <property type="component" value="Unplaced"/>
</dbReference>
<feature type="compositionally biased region" description="Basic and acidic residues" evidence="1">
    <location>
        <begin position="70"/>
        <end position="86"/>
    </location>
</feature>
<sequence length="248" mass="27771">MATSTAYDGQHHHQQNQNKKQRLHNFSLSLPKWGSRSQGNSLHRNRRSTDPPPEQHRAQYGRSPGVGSREMVEDSRGLVAHEDRGSVRSGSGICVDFSSMSVEEKRRSPIDCDGEVKEEEERGDEEEERDSREEAQKIWNLRPRKNTAVNEIGLSVGAGYVGGSSKHQDVHVNHGGVGKKKAKVKLWISLSKEEIEDDIFSMTGSRPARRPKRRPKSVQKQLDCVFPGLVLLGATADTFKIQDSPPKK</sequence>
<dbReference type="PANTHER" id="PTHR33130">
    <property type="entry name" value="PUTATIVE (DUF1639)-RELATED"/>
    <property type="match status" value="1"/>
</dbReference>
<protein>
    <submittedName>
        <fullName evidence="2">Uncharacterized protein</fullName>
    </submittedName>
</protein>
<evidence type="ECO:0000256" key="1">
    <source>
        <dbReference type="SAM" id="MobiDB-lite"/>
    </source>
</evidence>
<accession>A0A7N0VLZ9</accession>
<evidence type="ECO:0000313" key="2">
    <source>
        <dbReference type="EnsemblPlants" id="Kaladp1295s0018.1.v1.1"/>
    </source>
</evidence>
<name>A0A7N0VLZ9_KALFE</name>
<dbReference type="Pfam" id="PF07797">
    <property type="entry name" value="DUF1639"/>
    <property type="match status" value="1"/>
</dbReference>
<dbReference type="PANTHER" id="PTHR33130:SF40">
    <property type="entry name" value="CHROMOGRANIN (DUF1639)"/>
    <property type="match status" value="1"/>
</dbReference>
<keyword evidence="3" id="KW-1185">Reference proteome</keyword>